<name>A0A127V7J2_9SPHI</name>
<feature type="domain" description="SIS" evidence="10">
    <location>
        <begin position="31"/>
        <end position="184"/>
    </location>
</feature>
<dbReference type="EC" id="5.3.1.28" evidence="9"/>
<feature type="binding site" evidence="9">
    <location>
        <position position="174"/>
    </location>
    <ligand>
        <name>Zn(2+)</name>
        <dbReference type="ChEBI" id="CHEBI:29105"/>
    </ligand>
</feature>
<dbReference type="EMBL" id="CP014504">
    <property type="protein sequence ID" value="AMP97215.1"/>
    <property type="molecule type" value="Genomic_DNA"/>
</dbReference>
<feature type="binding site" evidence="9">
    <location>
        <position position="59"/>
    </location>
    <ligand>
        <name>Zn(2+)</name>
        <dbReference type="ChEBI" id="CHEBI:29105"/>
    </ligand>
</feature>
<evidence type="ECO:0000256" key="4">
    <source>
        <dbReference type="ARBA" id="ARBA00022490"/>
    </source>
</evidence>
<dbReference type="GO" id="GO:0008968">
    <property type="term" value="F:D-sedoheptulose 7-phosphate isomerase activity"/>
    <property type="evidence" value="ECO:0007669"/>
    <property type="project" value="UniProtKB-UniRule"/>
</dbReference>
<keyword evidence="6 9" id="KW-0862">Zinc</keyword>
<dbReference type="GO" id="GO:0097367">
    <property type="term" value="F:carbohydrate derivative binding"/>
    <property type="evidence" value="ECO:0007669"/>
    <property type="project" value="InterPro"/>
</dbReference>
<dbReference type="KEGG" id="pcm:AY601_0246"/>
<keyword evidence="12" id="KW-1185">Reference proteome</keyword>
<comment type="cofactor">
    <cofactor evidence="9">
        <name>Zn(2+)</name>
        <dbReference type="ChEBI" id="CHEBI:29105"/>
    </cofactor>
    <text evidence="9">Binds 1 zinc ion per subunit.</text>
</comment>
<dbReference type="Gene3D" id="3.40.50.10490">
    <property type="entry name" value="Glucose-6-phosphate isomerase like protein, domain 1"/>
    <property type="match status" value="1"/>
</dbReference>
<feature type="binding site" evidence="9">
    <location>
        <begin position="88"/>
        <end position="89"/>
    </location>
    <ligand>
        <name>substrate</name>
    </ligand>
</feature>
<dbReference type="InterPro" id="IPR035461">
    <property type="entry name" value="GmhA/DiaA"/>
</dbReference>
<dbReference type="SUPFAM" id="SSF53697">
    <property type="entry name" value="SIS domain"/>
    <property type="match status" value="1"/>
</dbReference>
<keyword evidence="8 9" id="KW-0119">Carbohydrate metabolism</keyword>
<dbReference type="GO" id="GO:2001061">
    <property type="term" value="P:D-glycero-D-manno-heptose 7-phosphate biosynthetic process"/>
    <property type="evidence" value="ECO:0007669"/>
    <property type="project" value="UniProtKB-UniPathway"/>
</dbReference>
<dbReference type="PROSITE" id="PS51464">
    <property type="entry name" value="SIS"/>
    <property type="match status" value="1"/>
</dbReference>
<evidence type="ECO:0000259" key="10">
    <source>
        <dbReference type="PROSITE" id="PS51464"/>
    </source>
</evidence>
<comment type="similarity">
    <text evidence="3 9">Belongs to the SIS family. GmhA subfamily.</text>
</comment>
<dbReference type="InterPro" id="IPR001347">
    <property type="entry name" value="SIS_dom"/>
</dbReference>
<dbReference type="GO" id="GO:0008270">
    <property type="term" value="F:zinc ion binding"/>
    <property type="evidence" value="ECO:0007669"/>
    <property type="project" value="UniProtKB-UniRule"/>
</dbReference>
<evidence type="ECO:0000256" key="5">
    <source>
        <dbReference type="ARBA" id="ARBA00022723"/>
    </source>
</evidence>
<feature type="binding site" evidence="9">
    <location>
        <position position="59"/>
    </location>
    <ligand>
        <name>substrate</name>
    </ligand>
</feature>
<keyword evidence="4 9" id="KW-0963">Cytoplasm</keyword>
<evidence type="ECO:0000313" key="11">
    <source>
        <dbReference type="EMBL" id="AMP97215.1"/>
    </source>
</evidence>
<feature type="binding site" evidence="9">
    <location>
        <position position="166"/>
    </location>
    <ligand>
        <name>substrate</name>
    </ligand>
</feature>
<evidence type="ECO:0000256" key="3">
    <source>
        <dbReference type="ARBA" id="ARBA00009894"/>
    </source>
</evidence>
<dbReference type="UniPathway" id="UPA00041">
    <property type="reaction ID" value="UER00436"/>
</dbReference>
<keyword evidence="7 9" id="KW-0413">Isomerase</keyword>
<dbReference type="CDD" id="cd05006">
    <property type="entry name" value="SIS_GmhA"/>
    <property type="match status" value="1"/>
</dbReference>
<dbReference type="PANTHER" id="PTHR30390">
    <property type="entry name" value="SEDOHEPTULOSE 7-PHOSPHATE ISOMERASE / DNAA INITIATOR-ASSOCIATING FACTOR FOR REPLICATION INITIATION"/>
    <property type="match status" value="1"/>
</dbReference>
<reference evidence="11 12" key="1">
    <citation type="submission" date="2016-03" db="EMBL/GenBank/DDBJ databases">
        <title>Complete genome sequence of Pedobacter cryoconitis PAMC 27485.</title>
        <authorList>
            <person name="Lee J."/>
            <person name="Kim O.-S."/>
        </authorList>
    </citation>
    <scope>NUCLEOTIDE SEQUENCE [LARGE SCALE GENOMIC DNA]</scope>
    <source>
        <strain evidence="11 12">PAMC 27485</strain>
    </source>
</reference>
<dbReference type="InterPro" id="IPR046348">
    <property type="entry name" value="SIS_dom_sf"/>
</dbReference>
<sequence>MVLEELNHHKNTIDQVIAKLVPEIESGCKLLTDTVLAGGKVLIAGNGGSAADAQHIAAELTGRYVKDRKALPAIALTVDTSALTAISNDYGFERVFARQVEAFARPGDLFIAISTSGNSPNIIQALHTARELGCKIIGLSGRDGGQMNNLCDLNIIIPNDVTARIQEMHILIGHIFCKAVDNLY</sequence>
<dbReference type="OrthoDB" id="9781311at2"/>
<dbReference type="PATRIC" id="fig|188932.3.peg.250"/>
<comment type="function">
    <text evidence="9">Catalyzes the isomerization of sedoheptulose 7-phosphate in D-glycero-D-manno-heptose 7-phosphate.</text>
</comment>
<feature type="binding site" evidence="9">
    <location>
        <position position="119"/>
    </location>
    <ligand>
        <name>substrate</name>
    </ligand>
</feature>
<dbReference type="InterPro" id="IPR004515">
    <property type="entry name" value="Phosphoheptose_Isoase"/>
</dbReference>
<comment type="catalytic activity">
    <reaction evidence="1 9">
        <text>2 D-sedoheptulose 7-phosphate = D-glycero-alpha-D-manno-heptose 7-phosphate + D-glycero-beta-D-manno-heptose 7-phosphate</text>
        <dbReference type="Rhea" id="RHEA:27489"/>
        <dbReference type="ChEBI" id="CHEBI:57483"/>
        <dbReference type="ChEBI" id="CHEBI:60203"/>
        <dbReference type="ChEBI" id="CHEBI:60204"/>
        <dbReference type="EC" id="5.3.1.28"/>
    </reaction>
</comment>
<evidence type="ECO:0000256" key="2">
    <source>
        <dbReference type="ARBA" id="ARBA00004496"/>
    </source>
</evidence>
<dbReference type="HAMAP" id="MF_00067">
    <property type="entry name" value="GmhA"/>
    <property type="match status" value="1"/>
</dbReference>
<comment type="miscellaneous">
    <text evidence="9">The reaction produces a racemic mixture of D-glycero-alpha-D-manno-heptose 7-phosphate and D-glycero-beta-D-manno-heptose 7-phosphate.</text>
</comment>
<dbReference type="GO" id="GO:0005737">
    <property type="term" value="C:cytoplasm"/>
    <property type="evidence" value="ECO:0007669"/>
    <property type="project" value="UniProtKB-SubCell"/>
</dbReference>
<gene>
    <name evidence="9" type="primary">gmhA</name>
    <name evidence="11" type="ORF">AY601_0246</name>
</gene>
<dbReference type="Pfam" id="PF13580">
    <property type="entry name" value="SIS_2"/>
    <property type="match status" value="1"/>
</dbReference>
<dbReference type="AlphaFoldDB" id="A0A127V7J2"/>
<comment type="subcellular location">
    <subcellularLocation>
        <location evidence="2 9">Cytoplasm</location>
    </subcellularLocation>
</comment>
<evidence type="ECO:0000256" key="1">
    <source>
        <dbReference type="ARBA" id="ARBA00000348"/>
    </source>
</evidence>
<proteinExistence type="inferred from homology"/>
<evidence type="ECO:0000256" key="7">
    <source>
        <dbReference type="ARBA" id="ARBA00023235"/>
    </source>
</evidence>
<comment type="pathway">
    <text evidence="9">Carbohydrate biosynthesis; D-glycero-D-manno-heptose 7-phosphate biosynthesis; D-glycero-alpha-D-manno-heptose 7-phosphate and D-glycero-beta-D-manno-heptose 7-phosphate from sedoheptulose 7-phosphate: step 1/1.</text>
</comment>
<evidence type="ECO:0000256" key="6">
    <source>
        <dbReference type="ARBA" id="ARBA00022833"/>
    </source>
</evidence>
<dbReference type="NCBIfam" id="TIGR00441">
    <property type="entry name" value="gmhA"/>
    <property type="match status" value="1"/>
</dbReference>
<dbReference type="PANTHER" id="PTHR30390:SF6">
    <property type="entry name" value="DNAA INITIATOR-ASSOCIATING PROTEIN DIAA"/>
    <property type="match status" value="1"/>
</dbReference>
<keyword evidence="5 9" id="KW-0479">Metal-binding</keyword>
<dbReference type="GO" id="GO:0005975">
    <property type="term" value="P:carbohydrate metabolic process"/>
    <property type="evidence" value="ECO:0007669"/>
    <property type="project" value="UniProtKB-UniRule"/>
</dbReference>
<accession>A0A127V7J2</accession>
<feature type="binding site" evidence="9">
    <location>
        <position position="55"/>
    </location>
    <ligand>
        <name>Zn(2+)</name>
        <dbReference type="ChEBI" id="CHEBI:29105"/>
    </ligand>
</feature>
<feature type="binding site" evidence="9">
    <location>
        <position position="166"/>
    </location>
    <ligand>
        <name>Zn(2+)</name>
        <dbReference type="ChEBI" id="CHEBI:29105"/>
    </ligand>
</feature>
<evidence type="ECO:0000256" key="9">
    <source>
        <dbReference type="HAMAP-Rule" id="MF_00067"/>
    </source>
</evidence>
<evidence type="ECO:0000256" key="8">
    <source>
        <dbReference type="ARBA" id="ARBA00023277"/>
    </source>
</evidence>
<dbReference type="InterPro" id="IPR050099">
    <property type="entry name" value="SIS_GmhA/DiaA_subfam"/>
</dbReference>
<evidence type="ECO:0000313" key="12">
    <source>
        <dbReference type="Proteomes" id="UP000071561"/>
    </source>
</evidence>
<organism evidence="11 12">
    <name type="scientific">Pedobacter cryoconitis</name>
    <dbReference type="NCBI Taxonomy" id="188932"/>
    <lineage>
        <taxon>Bacteria</taxon>
        <taxon>Pseudomonadati</taxon>
        <taxon>Bacteroidota</taxon>
        <taxon>Sphingobacteriia</taxon>
        <taxon>Sphingobacteriales</taxon>
        <taxon>Sphingobacteriaceae</taxon>
        <taxon>Pedobacter</taxon>
    </lineage>
</organism>
<dbReference type="Proteomes" id="UP000071561">
    <property type="component" value="Chromosome"/>
</dbReference>
<feature type="binding site" evidence="9">
    <location>
        <begin position="46"/>
        <end position="48"/>
    </location>
    <ligand>
        <name>substrate</name>
    </ligand>
</feature>
<protein>
    <recommendedName>
        <fullName evidence="9">Phosphoheptose isomerase</fullName>
        <ecNumber evidence="9">5.3.1.28</ecNumber>
    </recommendedName>
    <alternativeName>
        <fullName evidence="9">Sedoheptulose 7-phosphate isomerase</fullName>
    </alternativeName>
</protein>
<feature type="binding site" evidence="9">
    <location>
        <begin position="114"/>
        <end position="116"/>
    </location>
    <ligand>
        <name>substrate</name>
    </ligand>
</feature>
<dbReference type="RefSeq" id="WP_068395407.1">
    <property type="nucleotide sequence ID" value="NZ_CP014504.1"/>
</dbReference>